<dbReference type="EMBL" id="EQ980542">
    <property type="protein sequence ID" value="EEF25098.1"/>
    <property type="molecule type" value="Genomic_DNA"/>
</dbReference>
<keyword evidence="1" id="KW-1133">Transmembrane helix</keyword>
<reference evidence="3" key="1">
    <citation type="journal article" date="2010" name="Nat. Biotechnol.">
        <title>Draft genome sequence of the oilseed species Ricinus communis.</title>
        <authorList>
            <person name="Chan A.P."/>
            <person name="Crabtree J."/>
            <person name="Zhao Q."/>
            <person name="Lorenzi H."/>
            <person name="Orvis J."/>
            <person name="Puiu D."/>
            <person name="Melake-Berhan A."/>
            <person name="Jones K.M."/>
            <person name="Redman J."/>
            <person name="Chen G."/>
            <person name="Cahoon E.B."/>
            <person name="Gedil M."/>
            <person name="Stanke M."/>
            <person name="Haas B.J."/>
            <person name="Wortman J.R."/>
            <person name="Fraser-Liggett C.M."/>
            <person name="Ravel J."/>
            <person name="Rabinowicz P.D."/>
        </authorList>
    </citation>
    <scope>NUCLEOTIDE SEQUENCE [LARGE SCALE GENOMIC DNA]</scope>
    <source>
        <strain evidence="3">cv. Hale</strain>
    </source>
</reference>
<keyword evidence="3" id="KW-1185">Reference proteome</keyword>
<organism evidence="2 3">
    <name type="scientific">Ricinus communis</name>
    <name type="common">Castor bean</name>
    <dbReference type="NCBI Taxonomy" id="3988"/>
    <lineage>
        <taxon>Eukaryota</taxon>
        <taxon>Viridiplantae</taxon>
        <taxon>Streptophyta</taxon>
        <taxon>Embryophyta</taxon>
        <taxon>Tracheophyta</taxon>
        <taxon>Spermatophyta</taxon>
        <taxon>Magnoliopsida</taxon>
        <taxon>eudicotyledons</taxon>
        <taxon>Gunneridae</taxon>
        <taxon>Pentapetalae</taxon>
        <taxon>rosids</taxon>
        <taxon>fabids</taxon>
        <taxon>Malpighiales</taxon>
        <taxon>Euphorbiaceae</taxon>
        <taxon>Acalyphoideae</taxon>
        <taxon>Acalypheae</taxon>
        <taxon>Ricinus</taxon>
    </lineage>
</organism>
<evidence type="ECO:0000313" key="3">
    <source>
        <dbReference type="Proteomes" id="UP000008311"/>
    </source>
</evidence>
<accession>B9TGB6</accession>
<feature type="transmembrane region" description="Helical" evidence="1">
    <location>
        <begin position="29"/>
        <end position="47"/>
    </location>
</feature>
<name>B9TGB6_RICCO</name>
<keyword evidence="1" id="KW-0812">Transmembrane</keyword>
<dbReference type="InParanoid" id="B9TGB6"/>
<dbReference type="AlphaFoldDB" id="B9TGB6"/>
<evidence type="ECO:0000313" key="2">
    <source>
        <dbReference type="EMBL" id="EEF25098.1"/>
    </source>
</evidence>
<proteinExistence type="predicted"/>
<gene>
    <name evidence="2" type="ORF">RCOM_1957190</name>
</gene>
<feature type="transmembrane region" description="Helical" evidence="1">
    <location>
        <begin position="187"/>
        <end position="206"/>
    </location>
</feature>
<keyword evidence="1" id="KW-0472">Membrane</keyword>
<feature type="transmembrane region" description="Helical" evidence="1">
    <location>
        <begin position="251"/>
        <end position="274"/>
    </location>
</feature>
<feature type="non-terminal residue" evidence="2">
    <location>
        <position position="323"/>
    </location>
</feature>
<feature type="transmembrane region" description="Helical" evidence="1">
    <location>
        <begin position="154"/>
        <end position="175"/>
    </location>
</feature>
<feature type="transmembrane region" description="Helical" evidence="1">
    <location>
        <begin position="218"/>
        <end position="239"/>
    </location>
</feature>
<feature type="transmembrane region" description="Helical" evidence="1">
    <location>
        <begin position="129"/>
        <end position="147"/>
    </location>
</feature>
<protein>
    <submittedName>
        <fullName evidence="2">Uncharacterized protein</fullName>
    </submittedName>
</protein>
<feature type="transmembrane region" description="Helical" evidence="1">
    <location>
        <begin position="286"/>
        <end position="308"/>
    </location>
</feature>
<evidence type="ECO:0000256" key="1">
    <source>
        <dbReference type="SAM" id="Phobius"/>
    </source>
</evidence>
<sequence length="323" mass="32180">MSSNTLVDPAETSVEPTPLSHRTRWLRGAPALTLAGLLIALATYPVAQAAAPHSGLDAVAALIVPPVPGLVLALRVSLLAALVLVVGVLLARPALADAPVPTGVTRAVRIAGVLGVLACVVYALTGQAARPLCAALAALFASAALLLPSRARVAGWLLGAVGLGLVGALVVEVGVLRTGLPWLVDAAYAVFGAALLGSSIFGVTWLARSADDLVATRLAGIALVSGVLTSAAGVAQLALTGPRTWYDVGHSAYGLGAAAQAGIPVLITLLWLAARQPGGRARGVELTRLAAGALVLAFVAVAALPTLATPPAGPEPGVPLLRP</sequence>
<dbReference type="Proteomes" id="UP000008311">
    <property type="component" value="Unassembled WGS sequence"/>
</dbReference>
<feature type="transmembrane region" description="Helical" evidence="1">
    <location>
        <begin position="67"/>
        <end position="91"/>
    </location>
</feature>
<feature type="transmembrane region" description="Helical" evidence="1">
    <location>
        <begin position="103"/>
        <end position="123"/>
    </location>
</feature>